<keyword evidence="1" id="KW-0812">Transmembrane</keyword>
<dbReference type="EMBL" id="SJPI01000001">
    <property type="protein sequence ID" value="TWT52638.1"/>
    <property type="molecule type" value="Genomic_DNA"/>
</dbReference>
<feature type="transmembrane region" description="Helical" evidence="1">
    <location>
        <begin position="141"/>
        <end position="164"/>
    </location>
</feature>
<feature type="transmembrane region" description="Helical" evidence="1">
    <location>
        <begin position="94"/>
        <end position="113"/>
    </location>
</feature>
<keyword evidence="3" id="KW-1185">Reference proteome</keyword>
<feature type="transmembrane region" description="Helical" evidence="1">
    <location>
        <begin position="417"/>
        <end position="434"/>
    </location>
</feature>
<evidence type="ECO:0000313" key="3">
    <source>
        <dbReference type="Proteomes" id="UP000316598"/>
    </source>
</evidence>
<feature type="transmembrane region" description="Helical" evidence="1">
    <location>
        <begin position="204"/>
        <end position="223"/>
    </location>
</feature>
<feature type="transmembrane region" description="Helical" evidence="1">
    <location>
        <begin position="257"/>
        <end position="278"/>
    </location>
</feature>
<feature type="transmembrane region" description="Helical" evidence="1">
    <location>
        <begin position="387"/>
        <end position="405"/>
    </location>
</feature>
<feature type="transmembrane region" description="Helical" evidence="1">
    <location>
        <begin position="53"/>
        <end position="74"/>
    </location>
</feature>
<evidence type="ECO:0000256" key="1">
    <source>
        <dbReference type="SAM" id="Phobius"/>
    </source>
</evidence>
<accession>A0A5C5WPQ0</accession>
<sequence>MKISTIFLTLLFVLSLALAIKNIDIAIPFVAGSAAITLPILLLGKAREWKGYVLFICGSFFLTYLSRIPVLAFIPEDYGFSSRETLTETMLSDTAYSIVAPMACCILGFFLPVMGGARIRSLPPATDQAARQSFVVKQAHLIVLLSYAVLLSRTILAVFFGVGVKLIENKATHLQFLTQLIPEMTCVGFCTLIVVVYRKSVHRNLVYLAGGFLILNALLTILFGSKGGVLMLVFSVATIFLTRFRDMPIKRGRLVMIVLPTILIVGASIVTASTMRWATRKQSNLSTGVARGWDRLEIGSELKDGLLMVSKRASAFDAVRIAQIQSPTGAMNSFNPFNVAFNLVGRLIPGVSPRSMTISKAVAIYYFNKPEGFGASLGLFPTLKLMFGRYSLISIFLYGLLTTLLFSQICQIRDPDIRTTIQYVFLFATTRIIMSGAFDHQLSICIVQIVHIVGLAYLLARFSPREKNFSKPESAVHLSPRLAR</sequence>
<keyword evidence="1" id="KW-0472">Membrane</keyword>
<gene>
    <name evidence="2" type="ORF">Pla22_02640</name>
</gene>
<feature type="transmembrane region" description="Helical" evidence="1">
    <location>
        <begin position="29"/>
        <end position="46"/>
    </location>
</feature>
<dbReference type="Proteomes" id="UP000316598">
    <property type="component" value="Unassembled WGS sequence"/>
</dbReference>
<comment type="caution">
    <text evidence="2">The sequence shown here is derived from an EMBL/GenBank/DDBJ whole genome shotgun (WGS) entry which is preliminary data.</text>
</comment>
<feature type="transmembrane region" description="Helical" evidence="1">
    <location>
        <begin position="440"/>
        <end position="460"/>
    </location>
</feature>
<feature type="transmembrane region" description="Helical" evidence="1">
    <location>
        <begin position="229"/>
        <end position="245"/>
    </location>
</feature>
<proteinExistence type="predicted"/>
<dbReference type="AlphaFoldDB" id="A0A5C5WPQ0"/>
<organism evidence="2 3">
    <name type="scientific">Rubripirellula amarantea</name>
    <dbReference type="NCBI Taxonomy" id="2527999"/>
    <lineage>
        <taxon>Bacteria</taxon>
        <taxon>Pseudomonadati</taxon>
        <taxon>Planctomycetota</taxon>
        <taxon>Planctomycetia</taxon>
        <taxon>Pirellulales</taxon>
        <taxon>Pirellulaceae</taxon>
        <taxon>Rubripirellula</taxon>
    </lineage>
</organism>
<dbReference type="RefSeq" id="WP_146512975.1">
    <property type="nucleotide sequence ID" value="NZ_SJPI01000001.1"/>
</dbReference>
<keyword evidence="1" id="KW-1133">Transmembrane helix</keyword>
<protein>
    <submittedName>
        <fullName evidence="2">Uncharacterized protein</fullName>
    </submittedName>
</protein>
<evidence type="ECO:0000313" key="2">
    <source>
        <dbReference type="EMBL" id="TWT52638.1"/>
    </source>
</evidence>
<reference evidence="2 3" key="1">
    <citation type="submission" date="2019-02" db="EMBL/GenBank/DDBJ databases">
        <title>Deep-cultivation of Planctomycetes and their phenomic and genomic characterization uncovers novel biology.</title>
        <authorList>
            <person name="Wiegand S."/>
            <person name="Jogler M."/>
            <person name="Boedeker C."/>
            <person name="Pinto D."/>
            <person name="Vollmers J."/>
            <person name="Rivas-Marin E."/>
            <person name="Kohn T."/>
            <person name="Peeters S.H."/>
            <person name="Heuer A."/>
            <person name="Rast P."/>
            <person name="Oberbeckmann S."/>
            <person name="Bunk B."/>
            <person name="Jeske O."/>
            <person name="Meyerdierks A."/>
            <person name="Storesund J.E."/>
            <person name="Kallscheuer N."/>
            <person name="Luecker S."/>
            <person name="Lage O.M."/>
            <person name="Pohl T."/>
            <person name="Merkel B.J."/>
            <person name="Hornburger P."/>
            <person name="Mueller R.-W."/>
            <person name="Bruemmer F."/>
            <person name="Labrenz M."/>
            <person name="Spormann A.M."/>
            <person name="Op Den Camp H."/>
            <person name="Overmann J."/>
            <person name="Amann R."/>
            <person name="Jetten M.S.M."/>
            <person name="Mascher T."/>
            <person name="Medema M.H."/>
            <person name="Devos D.P."/>
            <person name="Kaster A.-K."/>
            <person name="Ovreas L."/>
            <person name="Rohde M."/>
            <person name="Galperin M.Y."/>
            <person name="Jogler C."/>
        </authorList>
    </citation>
    <scope>NUCLEOTIDE SEQUENCE [LARGE SCALE GENOMIC DNA]</scope>
    <source>
        <strain evidence="2 3">Pla22</strain>
    </source>
</reference>
<feature type="transmembrane region" description="Helical" evidence="1">
    <location>
        <begin position="176"/>
        <end position="197"/>
    </location>
</feature>
<name>A0A5C5WPQ0_9BACT</name>